<gene>
    <name evidence="2" type="ORF">NQF86_00230</name>
</gene>
<accession>A0ABT3WH39</accession>
<feature type="region of interest" description="Disordered" evidence="1">
    <location>
        <begin position="1"/>
        <end position="21"/>
    </location>
</feature>
<keyword evidence="3" id="KW-1185">Reference proteome</keyword>
<reference evidence="2" key="1">
    <citation type="submission" date="2022-07" db="EMBL/GenBank/DDBJ databases">
        <title>Bombella genomes.</title>
        <authorList>
            <person name="Harer L."/>
            <person name="Styblova S."/>
            <person name="Ehrmann M."/>
        </authorList>
    </citation>
    <scope>NUCLEOTIDE SEQUENCE</scope>
    <source>
        <strain evidence="2">TMW 2.2543</strain>
    </source>
</reference>
<sequence length="281" mass="28929">MSSQTVATTGSRISIGSLPSLNTPQSGDTVLGLQNGKAGLFPLSSLGGGTGPVSGYATTTALSNEAQIRQKADDTLNQKLDGIRAAIPGTPDLSGYMKKADASSFVSGAQLEAAINGLHIPSTDGLAQQADLAAETTARQQADTILGQRIDGLGQRIDALPTSGTSSGTGSSGPVTITSLPTWHGSNKAPVRLFGTIQDDGGAYNSSTVAYPGGVTFKYPPIITGKTYIILFDDWGNGATTTVSDLVIQSVSRSGFTFQHVGPWPGNGQEWIIYNVEGIPN</sequence>
<name>A0ABT3WH39_9PROT</name>
<evidence type="ECO:0000313" key="3">
    <source>
        <dbReference type="Proteomes" id="UP001165576"/>
    </source>
</evidence>
<evidence type="ECO:0000256" key="1">
    <source>
        <dbReference type="SAM" id="MobiDB-lite"/>
    </source>
</evidence>
<evidence type="ECO:0008006" key="4">
    <source>
        <dbReference type="Google" id="ProtNLM"/>
    </source>
</evidence>
<proteinExistence type="predicted"/>
<protein>
    <recommendedName>
        <fullName evidence="4">Tail fiber protein</fullName>
    </recommendedName>
</protein>
<dbReference type="Proteomes" id="UP001165576">
    <property type="component" value="Unassembled WGS sequence"/>
</dbReference>
<dbReference type="EMBL" id="JANIDY010000001">
    <property type="protein sequence ID" value="MCX5617099.1"/>
    <property type="molecule type" value="Genomic_DNA"/>
</dbReference>
<dbReference type="RefSeq" id="WP_266115623.1">
    <property type="nucleotide sequence ID" value="NZ_JANIDY010000001.1"/>
</dbReference>
<comment type="caution">
    <text evidence="2">The sequence shown here is derived from an EMBL/GenBank/DDBJ whole genome shotgun (WGS) entry which is preliminary data.</text>
</comment>
<organism evidence="2 3">
    <name type="scientific">Bombella pluederhausensis</name>
    <dbReference type="NCBI Taxonomy" id="2967336"/>
    <lineage>
        <taxon>Bacteria</taxon>
        <taxon>Pseudomonadati</taxon>
        <taxon>Pseudomonadota</taxon>
        <taxon>Alphaproteobacteria</taxon>
        <taxon>Acetobacterales</taxon>
        <taxon>Acetobacteraceae</taxon>
        <taxon>Bombella</taxon>
    </lineage>
</organism>
<evidence type="ECO:0000313" key="2">
    <source>
        <dbReference type="EMBL" id="MCX5617099.1"/>
    </source>
</evidence>